<dbReference type="EMBL" id="GBRH01229991">
    <property type="protein sequence ID" value="JAD67904.1"/>
    <property type="molecule type" value="Transcribed_RNA"/>
</dbReference>
<proteinExistence type="predicted"/>
<reference evidence="1" key="2">
    <citation type="journal article" date="2015" name="Data Brief">
        <title>Shoot transcriptome of the giant reed, Arundo donax.</title>
        <authorList>
            <person name="Barrero R.A."/>
            <person name="Guerrero F.D."/>
            <person name="Moolhuijzen P."/>
            <person name="Goolsby J.A."/>
            <person name="Tidwell J."/>
            <person name="Bellgard S.E."/>
            <person name="Bellgard M.I."/>
        </authorList>
    </citation>
    <scope>NUCLEOTIDE SEQUENCE</scope>
    <source>
        <tissue evidence="1">Shoot tissue taken approximately 20 cm above the soil surface</tissue>
    </source>
</reference>
<dbReference type="AlphaFoldDB" id="A0A0A9BV04"/>
<reference evidence="1" key="1">
    <citation type="submission" date="2014-09" db="EMBL/GenBank/DDBJ databases">
        <authorList>
            <person name="Magalhaes I.L.F."/>
            <person name="Oliveira U."/>
            <person name="Santos F.R."/>
            <person name="Vidigal T.H.D.A."/>
            <person name="Brescovit A.D."/>
            <person name="Santos A.J."/>
        </authorList>
    </citation>
    <scope>NUCLEOTIDE SEQUENCE</scope>
    <source>
        <tissue evidence="1">Shoot tissue taken approximately 20 cm above the soil surface</tissue>
    </source>
</reference>
<protein>
    <submittedName>
        <fullName evidence="1">Uncharacterized protein</fullName>
    </submittedName>
</protein>
<accession>A0A0A9BV04</accession>
<sequence>MIKQLTRCQLCCYRDVKNKENGS</sequence>
<organism evidence="1">
    <name type="scientific">Arundo donax</name>
    <name type="common">Giant reed</name>
    <name type="synonym">Donax arundinaceus</name>
    <dbReference type="NCBI Taxonomy" id="35708"/>
    <lineage>
        <taxon>Eukaryota</taxon>
        <taxon>Viridiplantae</taxon>
        <taxon>Streptophyta</taxon>
        <taxon>Embryophyta</taxon>
        <taxon>Tracheophyta</taxon>
        <taxon>Spermatophyta</taxon>
        <taxon>Magnoliopsida</taxon>
        <taxon>Liliopsida</taxon>
        <taxon>Poales</taxon>
        <taxon>Poaceae</taxon>
        <taxon>PACMAD clade</taxon>
        <taxon>Arundinoideae</taxon>
        <taxon>Arundineae</taxon>
        <taxon>Arundo</taxon>
    </lineage>
</organism>
<evidence type="ECO:0000313" key="1">
    <source>
        <dbReference type="EMBL" id="JAD67904.1"/>
    </source>
</evidence>
<name>A0A0A9BV04_ARUDO</name>